<dbReference type="AlphaFoldDB" id="A0A6A6E5L3"/>
<dbReference type="GO" id="GO:0006511">
    <property type="term" value="P:ubiquitin-dependent protein catabolic process"/>
    <property type="evidence" value="ECO:0007669"/>
    <property type="project" value="TreeGrafter"/>
</dbReference>
<feature type="compositionally biased region" description="Polar residues" evidence="5">
    <location>
        <begin position="118"/>
        <end position="129"/>
    </location>
</feature>
<dbReference type="CDD" id="cd16464">
    <property type="entry name" value="RING-H2_Pirh2-like"/>
    <property type="match status" value="1"/>
</dbReference>
<evidence type="ECO:0000256" key="1">
    <source>
        <dbReference type="ARBA" id="ARBA00022723"/>
    </source>
</evidence>
<feature type="compositionally biased region" description="Low complexity" evidence="5">
    <location>
        <begin position="578"/>
        <end position="600"/>
    </location>
</feature>
<keyword evidence="1" id="KW-0479">Metal-binding</keyword>
<organism evidence="9 10">
    <name type="scientific">Zopfia rhizophila CBS 207.26</name>
    <dbReference type="NCBI Taxonomy" id="1314779"/>
    <lineage>
        <taxon>Eukaryota</taxon>
        <taxon>Fungi</taxon>
        <taxon>Dikarya</taxon>
        <taxon>Ascomycota</taxon>
        <taxon>Pezizomycotina</taxon>
        <taxon>Dothideomycetes</taxon>
        <taxon>Dothideomycetes incertae sedis</taxon>
        <taxon>Zopfiaceae</taxon>
        <taxon>Zopfia</taxon>
    </lineage>
</organism>
<feature type="region of interest" description="Disordered" evidence="5">
    <location>
        <begin position="744"/>
        <end position="804"/>
    </location>
</feature>
<evidence type="ECO:0000259" key="8">
    <source>
        <dbReference type="PROSITE" id="PS51270"/>
    </source>
</evidence>
<evidence type="ECO:0000256" key="5">
    <source>
        <dbReference type="SAM" id="MobiDB-lite"/>
    </source>
</evidence>
<dbReference type="Gene3D" id="2.20.28.10">
    <property type="match status" value="1"/>
</dbReference>
<evidence type="ECO:0000313" key="10">
    <source>
        <dbReference type="Proteomes" id="UP000800200"/>
    </source>
</evidence>
<feature type="region of interest" description="Disordered" evidence="5">
    <location>
        <begin position="25"/>
        <end position="51"/>
    </location>
</feature>
<proteinExistence type="predicted"/>
<dbReference type="InterPro" id="IPR001841">
    <property type="entry name" value="Znf_RING"/>
</dbReference>
<dbReference type="InterPro" id="IPR008913">
    <property type="entry name" value="Znf_CHY"/>
</dbReference>
<dbReference type="SUPFAM" id="SSF161245">
    <property type="entry name" value="Zinc hairpin stack"/>
    <property type="match status" value="1"/>
</dbReference>
<dbReference type="Pfam" id="PF13639">
    <property type="entry name" value="zf-RING_2"/>
    <property type="match status" value="1"/>
</dbReference>
<dbReference type="InterPro" id="IPR013083">
    <property type="entry name" value="Znf_RING/FYVE/PHD"/>
</dbReference>
<keyword evidence="3" id="KW-0862">Zinc</keyword>
<dbReference type="GO" id="GO:0005634">
    <property type="term" value="C:nucleus"/>
    <property type="evidence" value="ECO:0007669"/>
    <property type="project" value="TreeGrafter"/>
</dbReference>
<dbReference type="InterPro" id="IPR037274">
    <property type="entry name" value="Znf_CHY_sf"/>
</dbReference>
<evidence type="ECO:0000256" key="3">
    <source>
        <dbReference type="ARBA" id="ARBA00022833"/>
    </source>
</evidence>
<dbReference type="PROSITE" id="PS51266">
    <property type="entry name" value="ZF_CHY"/>
    <property type="match status" value="1"/>
</dbReference>
<dbReference type="PANTHER" id="PTHR21319:SF0">
    <property type="entry name" value="AND RING FINGER DOMAIN PROTEIN, PUTATIVE (AFU_ORTHOLOGUE AFUA_1G08900)-RELATED"/>
    <property type="match status" value="1"/>
</dbReference>
<protein>
    <recommendedName>
        <fullName evidence="11">Zf-CHY-domain-containing protein</fullName>
    </recommendedName>
</protein>
<evidence type="ECO:0008006" key="11">
    <source>
        <dbReference type="Google" id="ProtNLM"/>
    </source>
</evidence>
<reference evidence="9" key="1">
    <citation type="journal article" date="2020" name="Stud. Mycol.">
        <title>101 Dothideomycetes genomes: a test case for predicting lifestyles and emergence of pathogens.</title>
        <authorList>
            <person name="Haridas S."/>
            <person name="Albert R."/>
            <person name="Binder M."/>
            <person name="Bloem J."/>
            <person name="Labutti K."/>
            <person name="Salamov A."/>
            <person name="Andreopoulos B."/>
            <person name="Baker S."/>
            <person name="Barry K."/>
            <person name="Bills G."/>
            <person name="Bluhm B."/>
            <person name="Cannon C."/>
            <person name="Castanera R."/>
            <person name="Culley D."/>
            <person name="Daum C."/>
            <person name="Ezra D."/>
            <person name="Gonzalez J."/>
            <person name="Henrissat B."/>
            <person name="Kuo A."/>
            <person name="Liang C."/>
            <person name="Lipzen A."/>
            <person name="Lutzoni F."/>
            <person name="Magnuson J."/>
            <person name="Mondo S."/>
            <person name="Nolan M."/>
            <person name="Ohm R."/>
            <person name="Pangilinan J."/>
            <person name="Park H.-J."/>
            <person name="Ramirez L."/>
            <person name="Alfaro M."/>
            <person name="Sun H."/>
            <person name="Tritt A."/>
            <person name="Yoshinaga Y."/>
            <person name="Zwiers L.-H."/>
            <person name="Turgeon B."/>
            <person name="Goodwin S."/>
            <person name="Spatafora J."/>
            <person name="Crous P."/>
            <person name="Grigoriev I."/>
        </authorList>
    </citation>
    <scope>NUCLEOTIDE SEQUENCE</scope>
    <source>
        <strain evidence="9">CBS 207.26</strain>
    </source>
</reference>
<feature type="region of interest" description="Disordered" evidence="5">
    <location>
        <begin position="266"/>
        <end position="310"/>
    </location>
</feature>
<name>A0A6A6E5L3_9PEZI</name>
<dbReference type="GO" id="GO:0016567">
    <property type="term" value="P:protein ubiquitination"/>
    <property type="evidence" value="ECO:0007669"/>
    <property type="project" value="TreeGrafter"/>
</dbReference>
<keyword evidence="10" id="KW-1185">Reference proteome</keyword>
<dbReference type="InterPro" id="IPR017921">
    <property type="entry name" value="Znf_CTCHY"/>
</dbReference>
<feature type="compositionally biased region" description="Acidic residues" evidence="5">
    <location>
        <begin position="766"/>
        <end position="798"/>
    </location>
</feature>
<evidence type="ECO:0000259" key="7">
    <source>
        <dbReference type="PROSITE" id="PS51266"/>
    </source>
</evidence>
<evidence type="ECO:0000256" key="2">
    <source>
        <dbReference type="ARBA" id="ARBA00022771"/>
    </source>
</evidence>
<feature type="domain" description="CTCHY-type" evidence="8">
    <location>
        <begin position="382"/>
        <end position="448"/>
    </location>
</feature>
<accession>A0A6A6E5L3</accession>
<dbReference type="Proteomes" id="UP000800200">
    <property type="component" value="Unassembled WGS sequence"/>
</dbReference>
<sequence>MSTLISSFIIDPVVRQARRFSGAVPQLEGGEGDSRRLSHVNPSSPPTPALAAPLGRDVQVAIPALDEDHPQIPDAHSTALIDRFRGHTTFIRRPRSVVGDGEEAGMGENDSTAHDASLSLSRSQPTTPSAPIGIPQADLDMSQNRDHSLETQFRRLDLDAPPSTTVDVANSLQSRSRAGSAAAGQNVVSMLESLPADDGMAHLRARIHQIWGMKSSNEEKARMMHSLMTERYNLLRPQSPNSFISNDRPFTPTSGQSIFSDVQVSSPISTASEVDPENPFNLRPEDTNPSFRIRSLNPNTDNTGEDEDFDTAEDGSSLGCQHYKRNVKVQCFQCRRWYTCRHCHDAVEDHNLNRRKTQNMLCMVCGTPQKAGEYCTQCGTQAACYYCDICKLWDDNSIKKIYHCIDCGICRRGEGLGKDYIHCKKCNVCIAIAFATSHKCLERATDCDCPICGEYLFNSSSAVVSMPCGHYLHKGCYNLYMETAYKCPMCKKSAVNMELQWRKLTHAIESQPMPEQFANTRAVIQCNDCSAKCSVKYHWLGNKCSTCDSYNTNEMRILNGPESEETANALLSGEENSGARSPASAASASSPSSQPLRSPRYYFQPDQPEETWIPDQLTSFPFQMPQFRGMPGMPQMPTIPQFRGMPQLPPLPQMPDPYELMERVSRSFSAYLNPSGDVADENVPIIDLGEERPEGQATDGSTVRQPSLPQYVLERFSRSLSPLRNYLNPSIENIPRLDLTEEEGDEQGLEFWGTDGGKLDRFLSGGEEESESESESEESESMEEEEEDEGEGGDDNDIELPGHR</sequence>
<dbReference type="Pfam" id="PF14599">
    <property type="entry name" value="zinc_ribbon_6"/>
    <property type="match status" value="1"/>
</dbReference>
<feature type="domain" description="RING-type" evidence="6">
    <location>
        <begin position="449"/>
        <end position="491"/>
    </location>
</feature>
<dbReference type="InterPro" id="IPR037275">
    <property type="entry name" value="Znf_CTCHY_sf"/>
</dbReference>
<dbReference type="PANTHER" id="PTHR21319">
    <property type="entry name" value="RING FINGER AND CHY ZINC FINGER DOMAIN-CONTAINING PROTEIN 1"/>
    <property type="match status" value="1"/>
</dbReference>
<feature type="region of interest" description="Disordered" evidence="5">
    <location>
        <begin position="571"/>
        <end position="607"/>
    </location>
</feature>
<dbReference type="SUPFAM" id="SSF161219">
    <property type="entry name" value="CHY zinc finger-like"/>
    <property type="match status" value="1"/>
</dbReference>
<feature type="domain" description="CHY-type" evidence="7">
    <location>
        <begin position="313"/>
        <end position="380"/>
    </location>
</feature>
<dbReference type="SMART" id="SM00184">
    <property type="entry name" value="RING"/>
    <property type="match status" value="1"/>
</dbReference>
<dbReference type="GO" id="GO:0008270">
    <property type="term" value="F:zinc ion binding"/>
    <property type="evidence" value="ECO:0007669"/>
    <property type="project" value="UniProtKB-KW"/>
</dbReference>
<dbReference type="PROSITE" id="PS50089">
    <property type="entry name" value="ZF_RING_2"/>
    <property type="match status" value="1"/>
</dbReference>
<dbReference type="Gene3D" id="3.30.40.10">
    <property type="entry name" value="Zinc/RING finger domain, C3HC4 (zinc finger)"/>
    <property type="match status" value="1"/>
</dbReference>
<gene>
    <name evidence="9" type="ORF">K469DRAFT_665053</name>
</gene>
<dbReference type="OrthoDB" id="411372at2759"/>
<feature type="region of interest" description="Disordered" evidence="5">
    <location>
        <begin position="95"/>
        <end position="139"/>
    </location>
</feature>
<dbReference type="PROSITE" id="PS51270">
    <property type="entry name" value="ZF_CTCHY"/>
    <property type="match status" value="1"/>
</dbReference>
<dbReference type="SUPFAM" id="SSF57850">
    <property type="entry name" value="RING/U-box"/>
    <property type="match status" value="1"/>
</dbReference>
<dbReference type="EMBL" id="ML994633">
    <property type="protein sequence ID" value="KAF2185460.1"/>
    <property type="molecule type" value="Genomic_DNA"/>
</dbReference>
<dbReference type="InterPro" id="IPR039512">
    <property type="entry name" value="RCHY1_zinc-ribbon"/>
</dbReference>
<evidence type="ECO:0000256" key="4">
    <source>
        <dbReference type="PROSITE-ProRule" id="PRU00601"/>
    </source>
</evidence>
<evidence type="ECO:0000259" key="6">
    <source>
        <dbReference type="PROSITE" id="PS50089"/>
    </source>
</evidence>
<dbReference type="GO" id="GO:0061630">
    <property type="term" value="F:ubiquitin protein ligase activity"/>
    <property type="evidence" value="ECO:0007669"/>
    <property type="project" value="TreeGrafter"/>
</dbReference>
<evidence type="ECO:0000313" key="9">
    <source>
        <dbReference type="EMBL" id="KAF2185460.1"/>
    </source>
</evidence>
<dbReference type="Pfam" id="PF05495">
    <property type="entry name" value="zf-CHY"/>
    <property type="match status" value="1"/>
</dbReference>
<keyword evidence="2 4" id="KW-0863">Zinc-finger</keyword>